<protein>
    <recommendedName>
        <fullName evidence="4">Biogenesis of lysosome-related organelles complex 1 subunit 2</fullName>
    </recommendedName>
</protein>
<evidence type="ECO:0000313" key="2">
    <source>
        <dbReference type="EMBL" id="ORX50223.1"/>
    </source>
</evidence>
<accession>A0A1X2GBZ8</accession>
<dbReference type="PANTHER" id="PTHR46479:SF1">
    <property type="entry name" value="BIOGENESIS OF LYSOSOME-RELATED ORGANELLES COMPLEX 1 SUBUNIT 2"/>
    <property type="match status" value="1"/>
</dbReference>
<dbReference type="InterPro" id="IPR019269">
    <property type="entry name" value="BLOC1_su2"/>
</dbReference>
<dbReference type="GO" id="GO:0043015">
    <property type="term" value="F:gamma-tubulin binding"/>
    <property type="evidence" value="ECO:0007669"/>
    <property type="project" value="TreeGrafter"/>
</dbReference>
<gene>
    <name evidence="2" type="ORF">DM01DRAFT_1409212</name>
</gene>
<keyword evidence="3" id="KW-1185">Reference proteome</keyword>
<proteinExistence type="inferred from homology"/>
<name>A0A1X2GBZ8_9FUNG</name>
<dbReference type="STRING" id="101127.A0A1X2GBZ8"/>
<dbReference type="GO" id="GO:0000930">
    <property type="term" value="C:gamma-tubulin complex"/>
    <property type="evidence" value="ECO:0007669"/>
    <property type="project" value="TreeGrafter"/>
</dbReference>
<dbReference type="PANTHER" id="PTHR46479">
    <property type="entry name" value="BIOGENESIS OF LYSOSOME-RELATED ORGANELLES COMPLEX 1 SUBUNIT 2"/>
    <property type="match status" value="1"/>
</dbReference>
<organism evidence="2 3">
    <name type="scientific">Hesseltinella vesiculosa</name>
    <dbReference type="NCBI Taxonomy" id="101127"/>
    <lineage>
        <taxon>Eukaryota</taxon>
        <taxon>Fungi</taxon>
        <taxon>Fungi incertae sedis</taxon>
        <taxon>Mucoromycota</taxon>
        <taxon>Mucoromycotina</taxon>
        <taxon>Mucoromycetes</taxon>
        <taxon>Mucorales</taxon>
        <taxon>Cunninghamellaceae</taxon>
        <taxon>Hesseltinella</taxon>
    </lineage>
</organism>
<comment type="similarity">
    <text evidence="1">Belongs to the BLOC1S2 family.</text>
</comment>
<sequence>MANDEAMTPERAHRQLEKEHILKLTNDAFRKVANYTKAELQVTTDDCQLLQAMNKSTKDKYSEMSRMSQRLVQEISRVQHTYADFATFIDQIDDIHRQAEEMETVAKELDQYSRYLEEKIHRRQMNL</sequence>
<dbReference type="EMBL" id="MCGT01000024">
    <property type="protein sequence ID" value="ORX50223.1"/>
    <property type="molecule type" value="Genomic_DNA"/>
</dbReference>
<dbReference type="Pfam" id="PF10046">
    <property type="entry name" value="BLOC1_2"/>
    <property type="match status" value="1"/>
</dbReference>
<dbReference type="GO" id="GO:0032418">
    <property type="term" value="P:lysosome localization"/>
    <property type="evidence" value="ECO:0007669"/>
    <property type="project" value="TreeGrafter"/>
</dbReference>
<dbReference type="Proteomes" id="UP000242146">
    <property type="component" value="Unassembled WGS sequence"/>
</dbReference>
<dbReference type="OrthoDB" id="244061at2759"/>
<dbReference type="GO" id="GO:0031083">
    <property type="term" value="C:BLOC-1 complex"/>
    <property type="evidence" value="ECO:0007669"/>
    <property type="project" value="TreeGrafter"/>
</dbReference>
<dbReference type="AlphaFoldDB" id="A0A1X2GBZ8"/>
<reference evidence="2 3" key="1">
    <citation type="submission" date="2016-07" db="EMBL/GenBank/DDBJ databases">
        <title>Pervasive Adenine N6-methylation of Active Genes in Fungi.</title>
        <authorList>
            <consortium name="DOE Joint Genome Institute"/>
            <person name="Mondo S.J."/>
            <person name="Dannebaum R.O."/>
            <person name="Kuo R.C."/>
            <person name="Labutti K."/>
            <person name="Haridas S."/>
            <person name="Kuo A."/>
            <person name="Salamov A."/>
            <person name="Ahrendt S.R."/>
            <person name="Lipzen A."/>
            <person name="Sullivan W."/>
            <person name="Andreopoulos W.B."/>
            <person name="Clum A."/>
            <person name="Lindquist E."/>
            <person name="Daum C."/>
            <person name="Ramamoorthy G.K."/>
            <person name="Gryganskyi A."/>
            <person name="Culley D."/>
            <person name="Magnuson J.K."/>
            <person name="James T.Y."/>
            <person name="O'Malley M.A."/>
            <person name="Stajich J.E."/>
            <person name="Spatafora J.W."/>
            <person name="Visel A."/>
            <person name="Grigoriev I.V."/>
        </authorList>
    </citation>
    <scope>NUCLEOTIDE SEQUENCE [LARGE SCALE GENOMIC DNA]</scope>
    <source>
        <strain evidence="2 3">NRRL 3301</strain>
    </source>
</reference>
<dbReference type="GO" id="GO:0099078">
    <property type="term" value="C:BORC complex"/>
    <property type="evidence" value="ECO:0007669"/>
    <property type="project" value="TreeGrafter"/>
</dbReference>
<evidence type="ECO:0000313" key="3">
    <source>
        <dbReference type="Proteomes" id="UP000242146"/>
    </source>
</evidence>
<evidence type="ECO:0000256" key="1">
    <source>
        <dbReference type="ARBA" id="ARBA00008468"/>
    </source>
</evidence>
<dbReference type="GO" id="GO:0016197">
    <property type="term" value="P:endosomal transport"/>
    <property type="evidence" value="ECO:0007669"/>
    <property type="project" value="TreeGrafter"/>
</dbReference>
<evidence type="ECO:0008006" key="4">
    <source>
        <dbReference type="Google" id="ProtNLM"/>
    </source>
</evidence>
<comment type="caution">
    <text evidence="2">The sequence shown here is derived from an EMBL/GenBank/DDBJ whole genome shotgun (WGS) entry which is preliminary data.</text>
</comment>